<dbReference type="Proteomes" id="UP001612915">
    <property type="component" value="Unassembled WGS sequence"/>
</dbReference>
<evidence type="ECO:0000256" key="2">
    <source>
        <dbReference type="ARBA" id="ARBA00022801"/>
    </source>
</evidence>
<dbReference type="InterPro" id="IPR017853">
    <property type="entry name" value="GH"/>
</dbReference>
<evidence type="ECO:0000256" key="4">
    <source>
        <dbReference type="PROSITE-ProRule" id="PRU01100"/>
    </source>
</evidence>
<sequence>MRRTRIRPTLVLLTALTVGMCAAAAGGSSLSTTAAPDRTATAGLPSSPRLSGAQVSTQSIADRDASAARLLVAGRNRSGLSWPSGAYVPGGSPHTYARFGAWRGHKLDVAVMWTARSNWSEITNPDWIYRTWSDMPVVKVIGVPPIPENGSATMSQCAAGAYDEQWKTFARTVKAAGMEYETIVRLGWEFNGDWYRWSAHSPSLFVRCWRQVVSAAESVAPGLRWDWSVNRGAGQSVSDARKAWPGSRYVDVVGVDSYDVWPGATSASAWNQQLNGAYGLNFWLRFAKAHGKKLSVPEWGVYPGTSHAGHNGGDNPYYIAKMTRFFRANAKYIAYEAYFNESASYYAGSLWGPVQNPRAARAYRAGL</sequence>
<dbReference type="GO" id="GO:0016787">
    <property type="term" value="F:hydrolase activity"/>
    <property type="evidence" value="ECO:0007669"/>
    <property type="project" value="UniProtKB-KW"/>
</dbReference>
<dbReference type="RefSeq" id="WP_398280755.1">
    <property type="nucleotide sequence ID" value="NZ_JBITLV010000004.1"/>
</dbReference>
<protein>
    <submittedName>
        <fullName evidence="8">Glycoside hydrolase family 26 protein</fullName>
    </submittedName>
</protein>
<keyword evidence="3 4" id="KW-0326">Glycosidase</keyword>
<dbReference type="PROSITE" id="PS51764">
    <property type="entry name" value="GH26"/>
    <property type="match status" value="1"/>
</dbReference>
<dbReference type="PANTHER" id="PTHR40079:SF4">
    <property type="entry name" value="GH26 DOMAIN-CONTAINING PROTEIN-RELATED"/>
    <property type="match status" value="1"/>
</dbReference>
<comment type="caution">
    <text evidence="8">The sequence shown here is derived from an EMBL/GenBank/DDBJ whole genome shotgun (WGS) entry which is preliminary data.</text>
</comment>
<evidence type="ECO:0000256" key="5">
    <source>
        <dbReference type="SAM" id="MobiDB-lite"/>
    </source>
</evidence>
<gene>
    <name evidence="8" type="ORF">ACIB24_13055</name>
</gene>
<dbReference type="Pfam" id="PF02156">
    <property type="entry name" value="Glyco_hydro_26"/>
    <property type="match status" value="1"/>
</dbReference>
<evidence type="ECO:0000256" key="6">
    <source>
        <dbReference type="SAM" id="SignalP"/>
    </source>
</evidence>
<dbReference type="PANTHER" id="PTHR40079">
    <property type="entry name" value="MANNAN ENDO-1,4-BETA-MANNOSIDASE E-RELATED"/>
    <property type="match status" value="1"/>
</dbReference>
<evidence type="ECO:0000313" key="9">
    <source>
        <dbReference type="Proteomes" id="UP001612915"/>
    </source>
</evidence>
<dbReference type="SUPFAM" id="SSF51445">
    <property type="entry name" value="(Trans)glycosidases"/>
    <property type="match status" value="1"/>
</dbReference>
<feature type="chain" id="PRO_5045380926" evidence="6">
    <location>
        <begin position="25"/>
        <end position="367"/>
    </location>
</feature>
<feature type="active site" description="Proton donor" evidence="4">
    <location>
        <position position="189"/>
    </location>
</feature>
<evidence type="ECO:0000256" key="3">
    <source>
        <dbReference type="ARBA" id="ARBA00023295"/>
    </source>
</evidence>
<dbReference type="Gene3D" id="3.20.20.80">
    <property type="entry name" value="Glycosidases"/>
    <property type="match status" value="1"/>
</dbReference>
<feature type="region of interest" description="Disordered" evidence="5">
    <location>
        <begin position="28"/>
        <end position="58"/>
    </location>
</feature>
<keyword evidence="2 4" id="KW-0378">Hydrolase</keyword>
<evidence type="ECO:0000313" key="8">
    <source>
        <dbReference type="EMBL" id="MFI7587993.1"/>
    </source>
</evidence>
<comment type="similarity">
    <text evidence="1 4">Belongs to the glycosyl hydrolase 26 family.</text>
</comment>
<feature type="active site" description="Nucleophile" evidence="4">
    <location>
        <position position="298"/>
    </location>
</feature>
<proteinExistence type="inferred from homology"/>
<organism evidence="8 9">
    <name type="scientific">Spongisporangium articulatum</name>
    <dbReference type="NCBI Taxonomy" id="3362603"/>
    <lineage>
        <taxon>Bacteria</taxon>
        <taxon>Bacillati</taxon>
        <taxon>Actinomycetota</taxon>
        <taxon>Actinomycetes</taxon>
        <taxon>Kineosporiales</taxon>
        <taxon>Kineosporiaceae</taxon>
        <taxon>Spongisporangium</taxon>
    </lineage>
</organism>
<keyword evidence="6" id="KW-0732">Signal</keyword>
<reference evidence="8 9" key="1">
    <citation type="submission" date="2024-10" db="EMBL/GenBank/DDBJ databases">
        <title>The Natural Products Discovery Center: Release of the First 8490 Sequenced Strains for Exploring Actinobacteria Biosynthetic Diversity.</title>
        <authorList>
            <person name="Kalkreuter E."/>
            <person name="Kautsar S.A."/>
            <person name="Yang D."/>
            <person name="Bader C.D."/>
            <person name="Teijaro C.N."/>
            <person name="Fluegel L."/>
            <person name="Davis C.M."/>
            <person name="Simpson J.R."/>
            <person name="Lauterbach L."/>
            <person name="Steele A.D."/>
            <person name="Gui C."/>
            <person name="Meng S."/>
            <person name="Li G."/>
            <person name="Viehrig K."/>
            <person name="Ye F."/>
            <person name="Su P."/>
            <person name="Kiefer A.F."/>
            <person name="Nichols A."/>
            <person name="Cepeda A.J."/>
            <person name="Yan W."/>
            <person name="Fan B."/>
            <person name="Jiang Y."/>
            <person name="Adhikari A."/>
            <person name="Zheng C.-J."/>
            <person name="Schuster L."/>
            <person name="Cowan T.M."/>
            <person name="Smanski M.J."/>
            <person name="Chevrette M.G."/>
            <person name="De Carvalho L.P.S."/>
            <person name="Shen B."/>
        </authorList>
    </citation>
    <scope>NUCLEOTIDE SEQUENCE [LARGE SCALE GENOMIC DNA]</scope>
    <source>
        <strain evidence="8 9">NPDC049639</strain>
    </source>
</reference>
<name>A0ABW8APT2_9ACTN</name>
<feature type="domain" description="GH26" evidence="7">
    <location>
        <begin position="65"/>
        <end position="363"/>
    </location>
</feature>
<keyword evidence="9" id="KW-1185">Reference proteome</keyword>
<feature type="signal peptide" evidence="6">
    <location>
        <begin position="1"/>
        <end position="24"/>
    </location>
</feature>
<dbReference type="InterPro" id="IPR022790">
    <property type="entry name" value="GH26_dom"/>
</dbReference>
<accession>A0ABW8APT2</accession>
<dbReference type="InterPro" id="IPR000805">
    <property type="entry name" value="Glyco_hydro_26"/>
</dbReference>
<dbReference type="EMBL" id="JBITLV010000004">
    <property type="protein sequence ID" value="MFI7587993.1"/>
    <property type="molecule type" value="Genomic_DNA"/>
</dbReference>
<evidence type="ECO:0000259" key="7">
    <source>
        <dbReference type="PROSITE" id="PS51764"/>
    </source>
</evidence>
<evidence type="ECO:0000256" key="1">
    <source>
        <dbReference type="ARBA" id="ARBA00007754"/>
    </source>
</evidence>